<evidence type="ECO:0000313" key="5">
    <source>
        <dbReference type="EMBL" id="MEW9856319.1"/>
    </source>
</evidence>
<dbReference type="GO" id="GO:0016787">
    <property type="term" value="F:hydrolase activity"/>
    <property type="evidence" value="ECO:0007669"/>
    <property type="project" value="UniProtKB-KW"/>
</dbReference>
<comment type="caution">
    <text evidence="5">The sequence shown here is derived from an EMBL/GenBank/DDBJ whole genome shotgun (WGS) entry which is preliminary data.</text>
</comment>
<keyword evidence="6" id="KW-1185">Reference proteome</keyword>
<dbReference type="Proteomes" id="UP001556118">
    <property type="component" value="Unassembled WGS sequence"/>
</dbReference>
<dbReference type="InterPro" id="IPR017853">
    <property type="entry name" value="GH"/>
</dbReference>
<name>A0ABV3RF62_9SPHN</name>
<dbReference type="SUPFAM" id="SSF51445">
    <property type="entry name" value="(Trans)glycosidases"/>
    <property type="match status" value="1"/>
</dbReference>
<evidence type="ECO:0000259" key="4">
    <source>
        <dbReference type="Pfam" id="PF01229"/>
    </source>
</evidence>
<keyword evidence="3" id="KW-0326">Glycosidase</keyword>
<reference evidence="5 6" key="1">
    <citation type="submission" date="2024-06" db="EMBL/GenBank/DDBJ databases">
        <title>Novosphingobium rhizovicinus M1R2S20.</title>
        <authorList>
            <person name="Sun J.-Q."/>
        </authorList>
    </citation>
    <scope>NUCLEOTIDE SEQUENCE [LARGE SCALE GENOMIC DNA]</scope>
    <source>
        <strain evidence="5 6">M1R2S20</strain>
    </source>
</reference>
<organism evidence="5 6">
    <name type="scientific">Novosphingobium rhizovicinum</name>
    <dbReference type="NCBI Taxonomy" id="3228928"/>
    <lineage>
        <taxon>Bacteria</taxon>
        <taxon>Pseudomonadati</taxon>
        <taxon>Pseudomonadota</taxon>
        <taxon>Alphaproteobacteria</taxon>
        <taxon>Sphingomonadales</taxon>
        <taxon>Sphingomonadaceae</taxon>
        <taxon>Novosphingobium</taxon>
    </lineage>
</organism>
<dbReference type="InterPro" id="IPR049166">
    <property type="entry name" value="GH39_cat"/>
</dbReference>
<evidence type="ECO:0000313" key="6">
    <source>
        <dbReference type="Proteomes" id="UP001556118"/>
    </source>
</evidence>
<protein>
    <submittedName>
        <fullName evidence="5">Glycosyl hydrolase</fullName>
    </submittedName>
</protein>
<dbReference type="Pfam" id="PF01229">
    <property type="entry name" value="Glyco_hydro_39"/>
    <property type="match status" value="1"/>
</dbReference>
<dbReference type="SUPFAM" id="SSF51011">
    <property type="entry name" value="Glycosyl hydrolase domain"/>
    <property type="match status" value="1"/>
</dbReference>
<proteinExistence type="inferred from homology"/>
<evidence type="ECO:0000256" key="1">
    <source>
        <dbReference type="ARBA" id="ARBA00008875"/>
    </source>
</evidence>
<evidence type="ECO:0000256" key="2">
    <source>
        <dbReference type="ARBA" id="ARBA00022801"/>
    </source>
</evidence>
<dbReference type="Gene3D" id="3.20.20.80">
    <property type="entry name" value="Glycosidases"/>
    <property type="match status" value="1"/>
</dbReference>
<keyword evidence="2 5" id="KW-0378">Hydrolase</keyword>
<gene>
    <name evidence="5" type="ORF">ABUH87_14360</name>
</gene>
<evidence type="ECO:0000256" key="3">
    <source>
        <dbReference type="ARBA" id="ARBA00023295"/>
    </source>
</evidence>
<comment type="similarity">
    <text evidence="1">Belongs to the glycosyl hydrolase 39 family.</text>
</comment>
<sequence>MNIDDQDESCNNICLRMNARELQPQHEDVSAGKRSGKEMPWVLRCVDTTRYIFPSSNPENSCYLVQDMNLGELGMTRLVLNARLTSPAFCLALAASSALAQPAPTTSSTRAQPATVKVDFNTSRGDFQHPERYNNFSRWSAWQPQRDADVRFLNEQGLHGKVYKVWVDAERIHDLKTNAYNYKGLDDYLADASLLSDELLMVMDTRVSVRDMKRTPADIKPIIKRIMTDLKRRYPQIRYIEAFNEPDHNLAKNVTPAGLYDYYKVYYEAVNEINRELQPQVPLEIGGPGYMQYNEKWMYAFLDRYAADSSPDKRLDFLSWHAYGEFPEGTGDSGGPRAFHFYKGNPSEVAGQRKLLNAALSSRGLDTKIPAFITETGIYPGPSFDNQNDPRPDYLIGAAGVPALHYWYMEQPDTYPFNWVIRHSSEERKDQLVTRSRNGERIAVRGNDNAEGLPTNTFTPYGNAMAMMAKLKKERVTAQSSALKDGIGVYSIATKDNYGAAVMVWNYQHVGQQRYNTTIEMGALPANLRGKSLCQRMYRIDDKVSNYWANPDTANLQQIATITVKPTQRHSVSVDLTPNALQLVTLEPATSCAS</sequence>
<dbReference type="RefSeq" id="WP_367774728.1">
    <property type="nucleotide sequence ID" value="NZ_JBFNXR010000052.1"/>
</dbReference>
<accession>A0ABV3RF62</accession>
<dbReference type="EMBL" id="JBFNXR010000052">
    <property type="protein sequence ID" value="MEW9856319.1"/>
    <property type="molecule type" value="Genomic_DNA"/>
</dbReference>
<feature type="domain" description="Glycosyl hydrolases family 39 N-terminal catalytic" evidence="4">
    <location>
        <begin position="240"/>
        <end position="551"/>
    </location>
</feature>